<protein>
    <submittedName>
        <fullName evidence="3">Glycosyltransferase involved in cell wall bisynthesis</fullName>
    </submittedName>
</protein>
<dbReference type="Proteomes" id="UP000198582">
    <property type="component" value="Unassembled WGS sequence"/>
</dbReference>
<reference evidence="3 4" key="1">
    <citation type="submission" date="2016-10" db="EMBL/GenBank/DDBJ databases">
        <authorList>
            <person name="de Groot N.N."/>
        </authorList>
    </citation>
    <scope>NUCLEOTIDE SEQUENCE [LARGE SCALE GENOMIC DNA]</scope>
    <source>
        <strain evidence="3 4">DSM 44993</strain>
    </source>
</reference>
<evidence type="ECO:0000256" key="1">
    <source>
        <dbReference type="ARBA" id="ARBA00006739"/>
    </source>
</evidence>
<organism evidence="3 4">
    <name type="scientific">Amycolatopsis saalfeldensis</name>
    <dbReference type="NCBI Taxonomy" id="394193"/>
    <lineage>
        <taxon>Bacteria</taxon>
        <taxon>Bacillati</taxon>
        <taxon>Actinomycetota</taxon>
        <taxon>Actinomycetes</taxon>
        <taxon>Pseudonocardiales</taxon>
        <taxon>Pseudonocardiaceae</taxon>
        <taxon>Amycolatopsis</taxon>
    </lineage>
</organism>
<keyword evidence="4" id="KW-1185">Reference proteome</keyword>
<dbReference type="InterPro" id="IPR050256">
    <property type="entry name" value="Glycosyltransferase_2"/>
</dbReference>
<dbReference type="Gene3D" id="3.90.550.10">
    <property type="entry name" value="Spore Coat Polysaccharide Biosynthesis Protein SpsA, Chain A"/>
    <property type="match status" value="1"/>
</dbReference>
<dbReference type="SUPFAM" id="SSF53448">
    <property type="entry name" value="Nucleotide-diphospho-sugar transferases"/>
    <property type="match status" value="1"/>
</dbReference>
<dbReference type="CDD" id="cd04179">
    <property type="entry name" value="DPM_DPG-synthase_like"/>
    <property type="match status" value="1"/>
</dbReference>
<dbReference type="PANTHER" id="PTHR48090:SF7">
    <property type="entry name" value="RFBJ PROTEIN"/>
    <property type="match status" value="1"/>
</dbReference>
<dbReference type="OrthoDB" id="3177103at2"/>
<evidence type="ECO:0000313" key="4">
    <source>
        <dbReference type="Proteomes" id="UP000198582"/>
    </source>
</evidence>
<dbReference type="EMBL" id="FOEF01000043">
    <property type="protein sequence ID" value="SEP54330.1"/>
    <property type="molecule type" value="Genomic_DNA"/>
</dbReference>
<feature type="domain" description="Glycosyltransferase 2-like" evidence="2">
    <location>
        <begin position="9"/>
        <end position="152"/>
    </location>
</feature>
<dbReference type="PANTHER" id="PTHR48090">
    <property type="entry name" value="UNDECAPRENYL-PHOSPHATE 4-DEOXY-4-FORMAMIDO-L-ARABINOSE TRANSFERASE-RELATED"/>
    <property type="match status" value="1"/>
</dbReference>
<keyword evidence="3" id="KW-0808">Transferase</keyword>
<evidence type="ECO:0000259" key="2">
    <source>
        <dbReference type="Pfam" id="PF00535"/>
    </source>
</evidence>
<comment type="similarity">
    <text evidence="1">Belongs to the glycosyltransferase 2 family.</text>
</comment>
<dbReference type="AlphaFoldDB" id="A0A1H8YQ76"/>
<accession>A0A1H8YQ76</accession>
<sequence>MRSPDPRISLVIPVLNEARNLEVVLPSLPEVHQVILVDGRSVDDSVEVAKRCLPDIEVVTQTRGGKGNALACGFARVTGDVVVMFDADGSAAPEEIPLFAKTLVAGADFAKGSRFTSGGGSDDITRLRKAGNALLNGFTNLLLRTRFTDLCYGYNAFWSDIIPAFGLPPTELGRESGRQWGDGFEVETLINCRIALAGMKIREVPSFERDRMFGTSNLDTFRDGIRMLRVILREYGRSWRAGRRERERALPGPDTVVES</sequence>
<dbReference type="STRING" id="394193.SAMN04489732_14318"/>
<dbReference type="InterPro" id="IPR029044">
    <property type="entry name" value="Nucleotide-diphossugar_trans"/>
</dbReference>
<name>A0A1H8YQ76_9PSEU</name>
<dbReference type="Pfam" id="PF00535">
    <property type="entry name" value="Glycos_transf_2"/>
    <property type="match status" value="1"/>
</dbReference>
<dbReference type="GO" id="GO:0016740">
    <property type="term" value="F:transferase activity"/>
    <property type="evidence" value="ECO:0007669"/>
    <property type="project" value="UniProtKB-KW"/>
</dbReference>
<dbReference type="RefSeq" id="WP_091629555.1">
    <property type="nucleotide sequence ID" value="NZ_FOEF01000043.1"/>
</dbReference>
<evidence type="ECO:0000313" key="3">
    <source>
        <dbReference type="EMBL" id="SEP54330.1"/>
    </source>
</evidence>
<gene>
    <name evidence="3" type="ORF">SAMN04489732_14318</name>
</gene>
<dbReference type="InterPro" id="IPR001173">
    <property type="entry name" value="Glyco_trans_2-like"/>
</dbReference>
<proteinExistence type="inferred from homology"/>